<accession>A0A345ULA9</accession>
<dbReference type="KEGG" id="cprv:CYPRO_2011"/>
<sequence>MTFKSPALLLLFLICLTATILFTLRSVLFSSSVFDSGSVTLSALNEPVQLDRLENGMVRIILENTEDLETALGYVHARDRLWQLEKMHMAVNGKLSQHFGENFMRADLLTRVLLHPSGSVGDDGLAGFSDEQIQFFDRYAQGINAFIVEAGRNIPMQFTINGSVPTRWTVKDVAAAFIIQLWLLENGWQQEMVNLKVSNLIPPGLIPVLFGREAAAVFQRFEPNSSFLEQVRELLIADHQLRQLLNAPAQIEPVRSVAEIRADGSSDVLLTFQSGPQTPSFWYDTEIQSKLTEASKIHSFTLPGTPVLWAGSDDYVSWHPVHTKGFTDMLVPVPDNMVMERIALNTATGGSSLFRLIIGQETFSLLPDQRSAYLFSRPHTRPDQLLAAFPNVHRFGKDHPFDIYANHLNIIENYATEIVQNDPYIRTNGFKKGIEAGLSRQSFFEEGRILGFENPELLVTHEGRLQFAQNLSDIFAAYRSVASLSMAAEYLSNWDGQYNRYLTAATLTELSLLKTAENALASYIDEDVVDVLREINLVDPEIGVFLLQAHLAAQGSASPVSDQFFARRVQEALNELEAIFGPEPYEWRWGNVNRNTFSDAALCGNQTHTAFIRNRACSTLESISDITILGQRDLVNAAVIYIHEGNVQSRSFTSGVLQSRRAAGEQARHVSLLSPGYSENPFSRWFATGMNYWPYFEQFSLIPNTNVHSTLRVNPIEL</sequence>
<evidence type="ECO:0000313" key="2">
    <source>
        <dbReference type="EMBL" id="AXJ01261.1"/>
    </source>
</evidence>
<gene>
    <name evidence="2" type="ORF">CYPRO_2011</name>
</gene>
<dbReference type="Proteomes" id="UP000254808">
    <property type="component" value="Chromosome"/>
</dbReference>
<proteinExistence type="inferred from homology"/>
<dbReference type="SUPFAM" id="SSF56235">
    <property type="entry name" value="N-terminal nucleophile aminohydrolases (Ntn hydrolases)"/>
    <property type="match status" value="2"/>
</dbReference>
<evidence type="ECO:0000256" key="1">
    <source>
        <dbReference type="ARBA" id="ARBA00006586"/>
    </source>
</evidence>
<keyword evidence="3" id="KW-1185">Reference proteome</keyword>
<dbReference type="PANTHER" id="PTHR34218:SF4">
    <property type="entry name" value="ACYL-HOMOSERINE LACTONE ACYLASE QUIP"/>
    <property type="match status" value="1"/>
</dbReference>
<dbReference type="InterPro" id="IPR029055">
    <property type="entry name" value="Ntn_hydrolases_N"/>
</dbReference>
<comment type="similarity">
    <text evidence="1">Belongs to the peptidase S45 family.</text>
</comment>
<evidence type="ECO:0000313" key="3">
    <source>
        <dbReference type="Proteomes" id="UP000254808"/>
    </source>
</evidence>
<dbReference type="PANTHER" id="PTHR34218">
    <property type="entry name" value="PEPTIDASE S45 PENICILLIN AMIDASE"/>
    <property type="match status" value="1"/>
</dbReference>
<dbReference type="GO" id="GO:0016811">
    <property type="term" value="F:hydrolase activity, acting on carbon-nitrogen (but not peptide) bonds, in linear amides"/>
    <property type="evidence" value="ECO:0007669"/>
    <property type="project" value="InterPro"/>
</dbReference>
<protein>
    <submittedName>
        <fullName evidence="2">Penicillin amidase</fullName>
    </submittedName>
</protein>
<dbReference type="RefSeq" id="WP_114984471.1">
    <property type="nucleotide sequence ID" value="NZ_CP027806.1"/>
</dbReference>
<name>A0A345ULA9_9BACT</name>
<dbReference type="InterPro" id="IPR023343">
    <property type="entry name" value="Penicillin_amidase_dom1"/>
</dbReference>
<dbReference type="InterPro" id="IPR002692">
    <property type="entry name" value="S45"/>
</dbReference>
<dbReference type="InterPro" id="IPR043147">
    <property type="entry name" value="Penicillin_amidase_A-knob"/>
</dbReference>
<dbReference type="GO" id="GO:0017000">
    <property type="term" value="P:antibiotic biosynthetic process"/>
    <property type="evidence" value="ECO:0007669"/>
    <property type="project" value="InterPro"/>
</dbReference>
<dbReference type="Gene3D" id="1.10.439.10">
    <property type="entry name" value="Penicillin Amidohydrolase, domain 1"/>
    <property type="match status" value="1"/>
</dbReference>
<organism evidence="2 3">
    <name type="scientific">Cyclonatronum proteinivorum</name>
    <dbReference type="NCBI Taxonomy" id="1457365"/>
    <lineage>
        <taxon>Bacteria</taxon>
        <taxon>Pseudomonadati</taxon>
        <taxon>Balneolota</taxon>
        <taxon>Balneolia</taxon>
        <taxon>Balneolales</taxon>
        <taxon>Cyclonatronaceae</taxon>
        <taxon>Cyclonatronum</taxon>
    </lineage>
</organism>
<dbReference type="Pfam" id="PF01804">
    <property type="entry name" value="Penicil_amidase"/>
    <property type="match status" value="2"/>
</dbReference>
<dbReference type="EMBL" id="CP027806">
    <property type="protein sequence ID" value="AXJ01261.1"/>
    <property type="molecule type" value="Genomic_DNA"/>
</dbReference>
<reference evidence="2 3" key="1">
    <citation type="submission" date="2018-03" db="EMBL/GenBank/DDBJ databases">
        <title>Phenotypic and genomic properties of Cyclonatronum proteinivorum gen. nov., sp. nov., a haloalkaliphilic bacteroidete from soda lakes possessing Na+-translocating rhodopsin.</title>
        <authorList>
            <person name="Toshchakov S.V."/>
            <person name="Korzhenkov A."/>
            <person name="Samarov N.I."/>
            <person name="Kublanov I.V."/>
            <person name="Muntyan M.S."/>
            <person name="Sorokin D.Y."/>
        </authorList>
    </citation>
    <scope>NUCLEOTIDE SEQUENCE [LARGE SCALE GENOMIC DNA]</scope>
    <source>
        <strain evidence="2 3">Omega</strain>
    </source>
</reference>
<dbReference type="Gene3D" id="1.10.1400.10">
    <property type="match status" value="1"/>
</dbReference>
<dbReference type="AlphaFoldDB" id="A0A345ULA9"/>
<dbReference type="OrthoDB" id="9759796at2"/>